<evidence type="ECO:0000256" key="2">
    <source>
        <dbReference type="ARBA" id="ARBA00010113"/>
    </source>
</evidence>
<dbReference type="PANTHER" id="PTHR12729">
    <property type="entry name" value="TRNA(HIS) GUANYLYLTRANSFERASE-RELATED"/>
    <property type="match status" value="1"/>
</dbReference>
<protein>
    <recommendedName>
        <fullName evidence="3">tRNA(His) guanylyltransferase</fullName>
        <ecNumber evidence="3">2.7.7.79</ecNumber>
    </recommendedName>
</protein>
<keyword evidence="8" id="KW-0547">Nucleotide-binding</keyword>
<dbReference type="RefSeq" id="WP_377421736.1">
    <property type="nucleotide sequence ID" value="NZ_JBHSPR010000010.1"/>
</dbReference>
<dbReference type="Pfam" id="PF14413">
    <property type="entry name" value="Thg1C"/>
    <property type="match status" value="1"/>
</dbReference>
<dbReference type="EMBL" id="JBHSPR010000010">
    <property type="protein sequence ID" value="MFC6017468.1"/>
    <property type="molecule type" value="Genomic_DNA"/>
</dbReference>
<dbReference type="EC" id="2.7.7.79" evidence="3"/>
<organism evidence="13 14">
    <name type="scientific">Plantactinospora solaniradicis</name>
    <dbReference type="NCBI Taxonomy" id="1723736"/>
    <lineage>
        <taxon>Bacteria</taxon>
        <taxon>Bacillati</taxon>
        <taxon>Actinomycetota</taxon>
        <taxon>Actinomycetes</taxon>
        <taxon>Micromonosporales</taxon>
        <taxon>Micromonosporaceae</taxon>
        <taxon>Plantactinospora</taxon>
    </lineage>
</organism>
<evidence type="ECO:0000256" key="4">
    <source>
        <dbReference type="ARBA" id="ARBA00022679"/>
    </source>
</evidence>
<evidence type="ECO:0000256" key="5">
    <source>
        <dbReference type="ARBA" id="ARBA00022694"/>
    </source>
</evidence>
<evidence type="ECO:0000256" key="9">
    <source>
        <dbReference type="ARBA" id="ARBA00022842"/>
    </source>
</evidence>
<comment type="cofactor">
    <cofactor evidence="1">
        <name>Mg(2+)</name>
        <dbReference type="ChEBI" id="CHEBI:18420"/>
    </cofactor>
</comment>
<evidence type="ECO:0000256" key="3">
    <source>
        <dbReference type="ARBA" id="ARBA00012511"/>
    </source>
</evidence>
<dbReference type="InterPro" id="IPR007537">
    <property type="entry name" value="tRNAHis_GuaTrfase_Thg1"/>
</dbReference>
<keyword evidence="10" id="KW-0342">GTP-binding</keyword>
<keyword evidence="6 13" id="KW-0548">Nucleotidyltransferase</keyword>
<evidence type="ECO:0000256" key="10">
    <source>
        <dbReference type="ARBA" id="ARBA00023134"/>
    </source>
</evidence>
<sequence length="251" mass="28836">MDTDEFESRQRAREYFHSLRVLPGAWTVIRLDGRSFSRFTEEHFEKPFDPRFGELMVGTAQTLLTELAGRYAYTESDEISLLLPPDFTLFGRSVEKLVSISAGIGSAAFTRAAGEAAHFDARIWLGVDVTDVADYFSWRQSDATRCALNGWCYWTLRQDGRSAEEASRALTGTSTSDKNELLFRYGINFTELPAWQRRGVGLWWETYRHAGRDPVRGTEVTSTRRRVRVDRELPMKAEYRELVERVAVDRV</sequence>
<name>A0ABW1KAX9_9ACTN</name>
<keyword evidence="7" id="KW-0479">Metal-binding</keyword>
<evidence type="ECO:0000256" key="8">
    <source>
        <dbReference type="ARBA" id="ARBA00022741"/>
    </source>
</evidence>
<evidence type="ECO:0000313" key="13">
    <source>
        <dbReference type="EMBL" id="MFC6017468.1"/>
    </source>
</evidence>
<dbReference type="Gene3D" id="3.30.70.3000">
    <property type="match status" value="1"/>
</dbReference>
<dbReference type="InterPro" id="IPR024956">
    <property type="entry name" value="tRNAHis_GuaTrfase_cat"/>
</dbReference>
<evidence type="ECO:0000259" key="11">
    <source>
        <dbReference type="Pfam" id="PF04446"/>
    </source>
</evidence>
<evidence type="ECO:0000259" key="12">
    <source>
        <dbReference type="Pfam" id="PF14413"/>
    </source>
</evidence>
<proteinExistence type="inferred from homology"/>
<feature type="domain" description="tRNAHis guanylyltransferase catalytic" evidence="11">
    <location>
        <begin position="11"/>
        <end position="123"/>
    </location>
</feature>
<dbReference type="Pfam" id="PF04446">
    <property type="entry name" value="Thg1"/>
    <property type="match status" value="1"/>
</dbReference>
<dbReference type="InterPro" id="IPR025845">
    <property type="entry name" value="Thg1_C_dom"/>
</dbReference>
<comment type="caution">
    <text evidence="13">The sequence shown here is derived from an EMBL/GenBank/DDBJ whole genome shotgun (WGS) entry which is preliminary data.</text>
</comment>
<dbReference type="PANTHER" id="PTHR12729:SF6">
    <property type="entry name" value="TRNA(HIS) GUANYLYLTRANSFERASE-RELATED"/>
    <property type="match status" value="1"/>
</dbReference>
<evidence type="ECO:0000313" key="14">
    <source>
        <dbReference type="Proteomes" id="UP001596203"/>
    </source>
</evidence>
<keyword evidence="5" id="KW-0819">tRNA processing</keyword>
<evidence type="ECO:0000256" key="1">
    <source>
        <dbReference type="ARBA" id="ARBA00001946"/>
    </source>
</evidence>
<evidence type="ECO:0000256" key="7">
    <source>
        <dbReference type="ARBA" id="ARBA00022723"/>
    </source>
</evidence>
<dbReference type="Proteomes" id="UP001596203">
    <property type="component" value="Unassembled WGS sequence"/>
</dbReference>
<feature type="domain" description="Thg1 C-terminal" evidence="12">
    <location>
        <begin position="131"/>
        <end position="222"/>
    </location>
</feature>
<keyword evidence="9" id="KW-0460">Magnesium</keyword>
<comment type="similarity">
    <text evidence="2">Belongs to the tRNA(His) guanylyltransferase family.</text>
</comment>
<evidence type="ECO:0000256" key="6">
    <source>
        <dbReference type="ARBA" id="ARBA00022695"/>
    </source>
</evidence>
<accession>A0ABW1KAX9</accession>
<keyword evidence="14" id="KW-1185">Reference proteome</keyword>
<keyword evidence="4" id="KW-0808">Transferase</keyword>
<dbReference type="GO" id="GO:0016779">
    <property type="term" value="F:nucleotidyltransferase activity"/>
    <property type="evidence" value="ECO:0007669"/>
    <property type="project" value="UniProtKB-KW"/>
</dbReference>
<dbReference type="InterPro" id="IPR038469">
    <property type="entry name" value="tRNAHis_GuaTrfase_Thg1_sf"/>
</dbReference>
<gene>
    <name evidence="13" type="ORF">ACFP2T_14785</name>
</gene>
<reference evidence="14" key="1">
    <citation type="journal article" date="2019" name="Int. J. Syst. Evol. Microbiol.">
        <title>The Global Catalogue of Microorganisms (GCM) 10K type strain sequencing project: providing services to taxonomists for standard genome sequencing and annotation.</title>
        <authorList>
            <consortium name="The Broad Institute Genomics Platform"/>
            <consortium name="The Broad Institute Genome Sequencing Center for Infectious Disease"/>
            <person name="Wu L."/>
            <person name="Ma J."/>
        </authorList>
    </citation>
    <scope>NUCLEOTIDE SEQUENCE [LARGE SCALE GENOMIC DNA]</scope>
    <source>
        <strain evidence="14">ZS-35-S2</strain>
    </source>
</reference>